<protein>
    <recommendedName>
        <fullName evidence="8">HAT C-terminal dimerisation domain-containing protein</fullName>
    </recommendedName>
</protein>
<keyword evidence="5" id="KW-0539">Nucleus</keyword>
<dbReference type="InterPro" id="IPR012337">
    <property type="entry name" value="RNaseH-like_sf"/>
</dbReference>
<keyword evidence="7" id="KW-1185">Reference proteome</keyword>
<evidence type="ECO:0000256" key="4">
    <source>
        <dbReference type="ARBA" id="ARBA00022833"/>
    </source>
</evidence>
<evidence type="ECO:0000313" key="7">
    <source>
        <dbReference type="Proteomes" id="UP000234323"/>
    </source>
</evidence>
<dbReference type="AlphaFoldDB" id="A0A2I1HTK5"/>
<comment type="caution">
    <text evidence="6">The sequence shown here is derived from an EMBL/GenBank/DDBJ whole genome shotgun (WGS) entry which is preliminary data.</text>
</comment>
<dbReference type="SUPFAM" id="SSF53098">
    <property type="entry name" value="Ribonuclease H-like"/>
    <property type="match status" value="1"/>
</dbReference>
<evidence type="ECO:0000256" key="2">
    <source>
        <dbReference type="ARBA" id="ARBA00022723"/>
    </source>
</evidence>
<dbReference type="VEuPathDB" id="FungiDB:RhiirFUN_005797"/>
<proteinExistence type="predicted"/>
<dbReference type="GO" id="GO:0005634">
    <property type="term" value="C:nucleus"/>
    <property type="evidence" value="ECO:0007669"/>
    <property type="project" value="UniProtKB-SubCell"/>
</dbReference>
<evidence type="ECO:0000313" key="6">
    <source>
        <dbReference type="EMBL" id="PKY62224.1"/>
    </source>
</evidence>
<gene>
    <name evidence="6" type="ORF">RhiirA4_488340</name>
</gene>
<feature type="non-terminal residue" evidence="6">
    <location>
        <position position="278"/>
    </location>
</feature>
<dbReference type="VEuPathDB" id="FungiDB:RhiirFUN_005270"/>
<accession>A0A2I1HTK5</accession>
<keyword evidence="3" id="KW-0863">Zinc-finger</keyword>
<evidence type="ECO:0000256" key="1">
    <source>
        <dbReference type="ARBA" id="ARBA00004123"/>
    </source>
</evidence>
<comment type="subcellular location">
    <subcellularLocation>
        <location evidence="1">Nucleus</location>
    </subcellularLocation>
</comment>
<organism evidence="6 7">
    <name type="scientific">Rhizophagus irregularis</name>
    <dbReference type="NCBI Taxonomy" id="588596"/>
    <lineage>
        <taxon>Eukaryota</taxon>
        <taxon>Fungi</taxon>
        <taxon>Fungi incertae sedis</taxon>
        <taxon>Mucoromycota</taxon>
        <taxon>Glomeromycotina</taxon>
        <taxon>Glomeromycetes</taxon>
        <taxon>Glomerales</taxon>
        <taxon>Glomeraceae</taxon>
        <taxon>Rhizophagus</taxon>
    </lineage>
</organism>
<name>A0A2I1HTK5_9GLOM</name>
<keyword evidence="2" id="KW-0479">Metal-binding</keyword>
<dbReference type="VEuPathDB" id="FungiDB:RhiirA1_539964"/>
<dbReference type="PANTHER" id="PTHR46481">
    <property type="entry name" value="ZINC FINGER BED DOMAIN-CONTAINING PROTEIN 4"/>
    <property type="match status" value="1"/>
</dbReference>
<evidence type="ECO:0000256" key="5">
    <source>
        <dbReference type="ARBA" id="ARBA00023242"/>
    </source>
</evidence>
<keyword evidence="4" id="KW-0862">Zinc</keyword>
<evidence type="ECO:0000256" key="3">
    <source>
        <dbReference type="ARBA" id="ARBA00022771"/>
    </source>
</evidence>
<dbReference type="VEuPathDB" id="FungiDB:FUN_018489"/>
<reference evidence="6 7" key="1">
    <citation type="submission" date="2015-10" db="EMBL/GenBank/DDBJ databases">
        <title>Genome analyses suggest a sexual origin of heterokaryosis in a supposedly ancient asexual fungus.</title>
        <authorList>
            <person name="Ropars J."/>
            <person name="Sedzielewska K."/>
            <person name="Noel J."/>
            <person name="Charron P."/>
            <person name="Farinelli L."/>
            <person name="Marton T."/>
            <person name="Kruger M."/>
            <person name="Pelin A."/>
            <person name="Brachmann A."/>
            <person name="Corradi N."/>
        </authorList>
    </citation>
    <scope>NUCLEOTIDE SEQUENCE [LARGE SCALE GENOMIC DNA]</scope>
    <source>
        <strain evidence="6 7">A4</strain>
    </source>
</reference>
<sequence length="278" mass="31969">MDYSDQCDITDHETATKILAACNSITKYFKASHICNSLLSESAKSLKIEGGGLKCFIKTRWTSMYEATYSFVRMRRALDEVVTNHPEEITNSTVKKYLKKQDFYDKVNTLAKLLRPIKNAILMLEGNQTNLADAFIQMVRLGYVIKKFNSSNLISLQQHAIQAFNKRWEEFDISLYLLAYFLHPGFRAEGLRSGTYSLITSAAGNIWKAMGNNSKSCEDLFLQMRQYKLKLVPYKEEFRNNDETPILWWLATDDTKNYLQQLALHILSVTPHSAGCER</sequence>
<dbReference type="EMBL" id="LLXI01006673">
    <property type="protein sequence ID" value="PKY62224.1"/>
    <property type="molecule type" value="Genomic_DNA"/>
</dbReference>
<dbReference type="Proteomes" id="UP000234323">
    <property type="component" value="Unassembled WGS sequence"/>
</dbReference>
<dbReference type="GO" id="GO:0008270">
    <property type="term" value="F:zinc ion binding"/>
    <property type="evidence" value="ECO:0007669"/>
    <property type="project" value="UniProtKB-KW"/>
</dbReference>
<dbReference type="PANTHER" id="PTHR46481:SF10">
    <property type="entry name" value="ZINC FINGER BED DOMAIN-CONTAINING PROTEIN 39"/>
    <property type="match status" value="1"/>
</dbReference>
<evidence type="ECO:0008006" key="8">
    <source>
        <dbReference type="Google" id="ProtNLM"/>
    </source>
</evidence>
<dbReference type="InterPro" id="IPR052035">
    <property type="entry name" value="ZnF_BED_domain_contain"/>
</dbReference>